<dbReference type="Proteomes" id="UP000270094">
    <property type="component" value="Unassembled WGS sequence"/>
</dbReference>
<keyword evidence="2" id="KW-1185">Reference proteome</keyword>
<organism evidence="1 2">
    <name type="scientific">Strongylus vulgaris</name>
    <name type="common">Blood worm</name>
    <dbReference type="NCBI Taxonomy" id="40348"/>
    <lineage>
        <taxon>Eukaryota</taxon>
        <taxon>Metazoa</taxon>
        <taxon>Ecdysozoa</taxon>
        <taxon>Nematoda</taxon>
        <taxon>Chromadorea</taxon>
        <taxon>Rhabditida</taxon>
        <taxon>Rhabditina</taxon>
        <taxon>Rhabditomorpha</taxon>
        <taxon>Strongyloidea</taxon>
        <taxon>Strongylidae</taxon>
        <taxon>Strongylus</taxon>
    </lineage>
</organism>
<reference evidence="1 2" key="1">
    <citation type="submission" date="2018-11" db="EMBL/GenBank/DDBJ databases">
        <authorList>
            <consortium name="Pathogen Informatics"/>
        </authorList>
    </citation>
    <scope>NUCLEOTIDE SEQUENCE [LARGE SCALE GENOMIC DNA]</scope>
</reference>
<gene>
    <name evidence="1" type="ORF">SVUK_LOCUS13928</name>
</gene>
<dbReference type="AlphaFoldDB" id="A0A3P7J0D1"/>
<evidence type="ECO:0000313" key="1">
    <source>
        <dbReference type="EMBL" id="VDM78930.1"/>
    </source>
</evidence>
<name>A0A3P7J0D1_STRVU</name>
<proteinExistence type="predicted"/>
<sequence length="124" mass="14087">MLLFFLFIQAVLTSQYGKELTLEETEKLTGSALEDYLKKHQTLFQVGRTPAAEEGMKHLMDLKYLEIPGDVEKVKIETDEEPPGQKTRLSKNFASFYTSLSVEPQSKIGIMVYEAYASLKAFDI</sequence>
<accession>A0A3P7J0D1</accession>
<evidence type="ECO:0000313" key="2">
    <source>
        <dbReference type="Proteomes" id="UP000270094"/>
    </source>
</evidence>
<dbReference type="EMBL" id="UYYB01103390">
    <property type="protein sequence ID" value="VDM78930.1"/>
    <property type="molecule type" value="Genomic_DNA"/>
</dbReference>
<protein>
    <submittedName>
        <fullName evidence="1">Uncharacterized protein</fullName>
    </submittedName>
</protein>